<dbReference type="GO" id="GO:0003955">
    <property type="term" value="F:NAD(P)H dehydrogenase (quinone) activity"/>
    <property type="evidence" value="ECO:0007669"/>
    <property type="project" value="TreeGrafter"/>
</dbReference>
<dbReference type="PRINTS" id="PR00368">
    <property type="entry name" value="FADPNR"/>
</dbReference>
<evidence type="ECO:0000256" key="4">
    <source>
        <dbReference type="ARBA" id="ARBA00022857"/>
    </source>
</evidence>
<dbReference type="Pfam" id="PF07992">
    <property type="entry name" value="Pyr_redox_2"/>
    <property type="match status" value="1"/>
</dbReference>
<keyword evidence="4" id="KW-0521">NADP</keyword>
<comment type="cofactor">
    <cofactor evidence="9">
        <name>FAD</name>
        <dbReference type="ChEBI" id="CHEBI:57692"/>
    </cofactor>
    <text evidence="9">Binds 1 FAD per subunit.</text>
</comment>
<dbReference type="PANTHER" id="PTHR43014:SF4">
    <property type="entry name" value="PYRIDINE NUCLEOTIDE-DISULFIDE OXIDOREDUCTASE RCLA-RELATED"/>
    <property type="match status" value="1"/>
</dbReference>
<keyword evidence="6" id="KW-1015">Disulfide bond</keyword>
<dbReference type="NCBIfam" id="NF005884">
    <property type="entry name" value="PRK07846.1"/>
    <property type="match status" value="1"/>
</dbReference>
<evidence type="ECO:0000313" key="15">
    <source>
        <dbReference type="Proteomes" id="UP000465241"/>
    </source>
</evidence>
<protein>
    <submittedName>
        <fullName evidence="14">Mycothione reductase</fullName>
    </submittedName>
</protein>
<keyword evidence="3 9" id="KW-0274">FAD</keyword>
<dbReference type="InterPro" id="IPR036188">
    <property type="entry name" value="FAD/NAD-bd_sf"/>
</dbReference>
<feature type="binding site" evidence="9">
    <location>
        <position position="48"/>
    </location>
    <ligand>
        <name>FAD</name>
        <dbReference type="ChEBI" id="CHEBI:57692"/>
    </ligand>
</feature>
<dbReference type="PROSITE" id="PS00076">
    <property type="entry name" value="PYRIDINE_REDOX_1"/>
    <property type="match status" value="1"/>
</dbReference>
<gene>
    <name evidence="14" type="primary">gor</name>
    <name evidence="14" type="ORF">MMUR_03650</name>
</gene>
<dbReference type="GO" id="GO:0050660">
    <property type="term" value="F:flavin adenine dinucleotide binding"/>
    <property type="evidence" value="ECO:0007669"/>
    <property type="project" value="TreeGrafter"/>
</dbReference>
<evidence type="ECO:0000256" key="7">
    <source>
        <dbReference type="ARBA" id="ARBA00023284"/>
    </source>
</evidence>
<evidence type="ECO:0000256" key="10">
    <source>
        <dbReference type="PIRSR" id="PIRSR000350-4"/>
    </source>
</evidence>
<feature type="binding site" evidence="9">
    <location>
        <position position="260"/>
    </location>
    <ligand>
        <name>NAD(+)</name>
        <dbReference type="ChEBI" id="CHEBI:57540"/>
    </ligand>
</feature>
<accession>A0A7I9WFE3</accession>
<feature type="disulfide bond" description="Redox-active" evidence="10">
    <location>
        <begin position="39"/>
        <end position="44"/>
    </location>
</feature>
<sequence>MRRHDLVIIGSGSGNMVVDDSFSDLDVAIIEERRFGGTCVNYGCIPSKLLSYTAELADNIAGAADFDIDADLRRLRWAQVRNRVFTRTDDIAAQGQRGREDSDFVTVYTERAVFTGPKRLRVGDTEIEATQIVVAAGGRPAVPQVVSGSGVPYETSDTVMRIDTPPRRLAVLGGGYIAAELAHVFAAAGSAITIIEKNDVLLGGPQDDEIRTVFTDLMRARHDLRLGVDVGRISGTAGDLVIHCDDGSTVEADMLLVAAGRIPNTDRLAVAAAGIEVDDSGLIIVDEYGRTSADGVFALGDISVGIPLKHVANREADAVKHNLRHPDSLRTLDRERVPSAVFTHPQMASVGITEEQARRDHPGYLVSTYSYDDVAYGWALQDSVGRCKVIADGATGQILGAHLIGAQAATLIQSFVIAMEFGIDAESLATKPYWIHPALTEVLQNALLNLAPA</sequence>
<dbReference type="AlphaFoldDB" id="A0A7I9WFE3"/>
<comment type="caution">
    <text evidence="14">The sequence shown here is derived from an EMBL/GenBank/DDBJ whole genome shotgun (WGS) entry which is preliminary data.</text>
</comment>
<dbReference type="Pfam" id="PF02852">
    <property type="entry name" value="Pyr_redox_dim"/>
    <property type="match status" value="1"/>
</dbReference>
<feature type="binding site" evidence="9">
    <location>
        <position position="196"/>
    </location>
    <ligand>
        <name>NAD(+)</name>
        <dbReference type="ChEBI" id="CHEBI:57540"/>
    </ligand>
</feature>
<dbReference type="SUPFAM" id="SSF51905">
    <property type="entry name" value="FAD/NAD(P)-binding domain"/>
    <property type="match status" value="1"/>
</dbReference>
<keyword evidence="9" id="KW-0547">Nucleotide-binding</keyword>
<dbReference type="InterPro" id="IPR023753">
    <property type="entry name" value="FAD/NAD-binding_dom"/>
</dbReference>
<evidence type="ECO:0000256" key="5">
    <source>
        <dbReference type="ARBA" id="ARBA00023002"/>
    </source>
</evidence>
<dbReference type="PIRSF" id="PIRSF000350">
    <property type="entry name" value="Mercury_reductase_MerA"/>
    <property type="match status" value="1"/>
</dbReference>
<dbReference type="Gene3D" id="3.30.390.30">
    <property type="match status" value="1"/>
</dbReference>
<keyword evidence="15" id="KW-1185">Reference proteome</keyword>
<feature type="domain" description="FAD/NAD(P)-binding" evidence="13">
    <location>
        <begin position="5"/>
        <end position="316"/>
    </location>
</feature>
<dbReference type="Proteomes" id="UP000465241">
    <property type="component" value="Unassembled WGS sequence"/>
</dbReference>
<organism evidence="14 15">
    <name type="scientific">Mycolicibacterium murale</name>
    <dbReference type="NCBI Taxonomy" id="182220"/>
    <lineage>
        <taxon>Bacteria</taxon>
        <taxon>Bacillati</taxon>
        <taxon>Actinomycetota</taxon>
        <taxon>Actinomycetes</taxon>
        <taxon>Mycobacteriales</taxon>
        <taxon>Mycobacteriaceae</taxon>
        <taxon>Mycolicibacterium</taxon>
    </lineage>
</organism>
<dbReference type="Gene3D" id="3.50.50.60">
    <property type="entry name" value="FAD/NAD(P)-binding domain"/>
    <property type="match status" value="2"/>
</dbReference>
<dbReference type="InterPro" id="IPR004099">
    <property type="entry name" value="Pyr_nucl-diS_OxRdtase_dimer"/>
</dbReference>
<keyword evidence="7 11" id="KW-0676">Redox-active center</keyword>
<dbReference type="PANTHER" id="PTHR43014">
    <property type="entry name" value="MERCURIC REDUCTASE"/>
    <property type="match status" value="1"/>
</dbReference>
<feature type="domain" description="Pyridine nucleotide-disulphide oxidoreductase dimerisation" evidence="12">
    <location>
        <begin position="337"/>
        <end position="446"/>
    </location>
</feature>
<evidence type="ECO:0000313" key="14">
    <source>
        <dbReference type="EMBL" id="GFG56229.1"/>
    </source>
</evidence>
<dbReference type="GO" id="GO:0016668">
    <property type="term" value="F:oxidoreductase activity, acting on a sulfur group of donors, NAD(P) as acceptor"/>
    <property type="evidence" value="ECO:0007669"/>
    <property type="project" value="InterPro"/>
</dbReference>
<evidence type="ECO:0000259" key="13">
    <source>
        <dbReference type="Pfam" id="PF07992"/>
    </source>
</evidence>
<dbReference type="SUPFAM" id="SSF55424">
    <property type="entry name" value="FAD/NAD-linked reductases, dimerisation (C-terminal) domain"/>
    <property type="match status" value="1"/>
</dbReference>
<evidence type="ECO:0000256" key="11">
    <source>
        <dbReference type="RuleBase" id="RU003691"/>
    </source>
</evidence>
<feature type="binding site" evidence="9">
    <location>
        <position position="301"/>
    </location>
    <ligand>
        <name>FAD</name>
        <dbReference type="ChEBI" id="CHEBI:57692"/>
    </ligand>
</feature>
<comment type="similarity">
    <text evidence="1 11">Belongs to the class-I pyridine nucleotide-disulfide oxidoreductase family.</text>
</comment>
<name>A0A7I9WFE3_9MYCO</name>
<feature type="active site" description="Proton acceptor" evidence="8">
    <location>
        <position position="436"/>
    </location>
</feature>
<dbReference type="RefSeq" id="WP_193487963.1">
    <property type="nucleotide sequence ID" value="NZ_BAAAMC010000016.1"/>
</dbReference>
<evidence type="ECO:0000256" key="1">
    <source>
        <dbReference type="ARBA" id="ARBA00007532"/>
    </source>
</evidence>
<dbReference type="InterPro" id="IPR001100">
    <property type="entry name" value="Pyr_nuc-diS_OxRdtase"/>
</dbReference>
<dbReference type="InterPro" id="IPR012999">
    <property type="entry name" value="Pyr_OxRdtase_I_AS"/>
</dbReference>
<evidence type="ECO:0000256" key="8">
    <source>
        <dbReference type="PIRSR" id="PIRSR000350-2"/>
    </source>
</evidence>
<dbReference type="EMBL" id="BLKT01000003">
    <property type="protein sequence ID" value="GFG56229.1"/>
    <property type="molecule type" value="Genomic_DNA"/>
</dbReference>
<evidence type="ECO:0000256" key="9">
    <source>
        <dbReference type="PIRSR" id="PIRSR000350-3"/>
    </source>
</evidence>
<reference evidence="14 15" key="1">
    <citation type="journal article" date="2019" name="Emerg. Microbes Infect.">
        <title>Comprehensive subspecies identification of 175 nontuberculous mycobacteria species based on 7547 genomic profiles.</title>
        <authorList>
            <person name="Matsumoto Y."/>
            <person name="Kinjo T."/>
            <person name="Motooka D."/>
            <person name="Nabeya D."/>
            <person name="Jung N."/>
            <person name="Uechi K."/>
            <person name="Horii T."/>
            <person name="Iida T."/>
            <person name="Fujita J."/>
            <person name="Nakamura S."/>
        </authorList>
    </citation>
    <scope>NUCLEOTIDE SEQUENCE [LARGE SCALE GENOMIC DNA]</scope>
    <source>
        <strain evidence="14 15">JCM 13392</strain>
    </source>
</reference>
<evidence type="ECO:0000256" key="6">
    <source>
        <dbReference type="ARBA" id="ARBA00023157"/>
    </source>
</evidence>
<keyword evidence="5 11" id="KW-0560">Oxidoreductase</keyword>
<feature type="binding site" evidence="9">
    <location>
        <begin position="173"/>
        <end position="180"/>
    </location>
    <ligand>
        <name>NAD(+)</name>
        <dbReference type="ChEBI" id="CHEBI:57540"/>
    </ligand>
</feature>
<keyword evidence="9" id="KW-0520">NAD</keyword>
<evidence type="ECO:0000256" key="2">
    <source>
        <dbReference type="ARBA" id="ARBA00022630"/>
    </source>
</evidence>
<evidence type="ECO:0000259" key="12">
    <source>
        <dbReference type="Pfam" id="PF02852"/>
    </source>
</evidence>
<dbReference type="PRINTS" id="PR00411">
    <property type="entry name" value="PNDRDTASEI"/>
</dbReference>
<keyword evidence="2 11" id="KW-0285">Flavoprotein</keyword>
<proteinExistence type="inferred from homology"/>
<dbReference type="InterPro" id="IPR016156">
    <property type="entry name" value="FAD/NAD-linked_Rdtase_dimer_sf"/>
</dbReference>
<evidence type="ECO:0000256" key="3">
    <source>
        <dbReference type="ARBA" id="ARBA00022827"/>
    </source>
</evidence>